<feature type="compositionally biased region" description="Polar residues" evidence="1">
    <location>
        <begin position="150"/>
        <end position="167"/>
    </location>
</feature>
<name>A0ABR8Y3F7_9BACL</name>
<protein>
    <submittedName>
        <fullName evidence="3">General stress protein</fullName>
    </submittedName>
</protein>
<feature type="domain" description="General stress protein 17M-like" evidence="2">
    <location>
        <begin position="11"/>
        <end position="103"/>
    </location>
</feature>
<reference evidence="3 4" key="1">
    <citation type="submission" date="2020-08" db="EMBL/GenBank/DDBJ databases">
        <title>A Genomic Blueprint of the Chicken Gut Microbiome.</title>
        <authorList>
            <person name="Gilroy R."/>
            <person name="Ravi A."/>
            <person name="Getino M."/>
            <person name="Pursley I."/>
            <person name="Horton D.L."/>
            <person name="Alikhan N.-F."/>
            <person name="Baker D."/>
            <person name="Gharbi K."/>
            <person name="Hall N."/>
            <person name="Watson M."/>
            <person name="Adriaenssens E.M."/>
            <person name="Foster-Nyarko E."/>
            <person name="Jarju S."/>
            <person name="Secka A."/>
            <person name="Antonio M."/>
            <person name="Oren A."/>
            <person name="Chaudhuri R."/>
            <person name="La Ragione R.M."/>
            <person name="Hildebrand F."/>
            <person name="Pallen M.J."/>
        </authorList>
    </citation>
    <scope>NUCLEOTIDE SEQUENCE [LARGE SCALE GENOMIC DNA]</scope>
    <source>
        <strain evidence="3 4">A46</strain>
    </source>
</reference>
<accession>A0ABR8Y3F7</accession>
<dbReference type="EMBL" id="JACSPZ010000015">
    <property type="protein sequence ID" value="MBD8038740.1"/>
    <property type="molecule type" value="Genomic_DNA"/>
</dbReference>
<dbReference type="InterPro" id="IPR025889">
    <property type="entry name" value="GSP17M-like_dom"/>
</dbReference>
<evidence type="ECO:0000259" key="2">
    <source>
        <dbReference type="Pfam" id="PF11181"/>
    </source>
</evidence>
<dbReference type="Pfam" id="PF11181">
    <property type="entry name" value="YflT"/>
    <property type="match status" value="1"/>
</dbReference>
<organism evidence="3 4">
    <name type="scientific">Solibacillus faecavium</name>
    <dbReference type="NCBI Taxonomy" id="2762221"/>
    <lineage>
        <taxon>Bacteria</taxon>
        <taxon>Bacillati</taxon>
        <taxon>Bacillota</taxon>
        <taxon>Bacilli</taxon>
        <taxon>Bacillales</taxon>
        <taxon>Caryophanaceae</taxon>
        <taxon>Solibacillus</taxon>
    </lineage>
</organism>
<keyword evidence="4" id="KW-1185">Reference proteome</keyword>
<dbReference type="RefSeq" id="WP_191701803.1">
    <property type="nucleotide sequence ID" value="NZ_JACSPZ010000015.1"/>
</dbReference>
<dbReference type="Proteomes" id="UP000619101">
    <property type="component" value="Unassembled WGS sequence"/>
</dbReference>
<gene>
    <name evidence="3" type="ORF">H9635_18505</name>
</gene>
<evidence type="ECO:0000313" key="4">
    <source>
        <dbReference type="Proteomes" id="UP000619101"/>
    </source>
</evidence>
<proteinExistence type="predicted"/>
<feature type="region of interest" description="Disordered" evidence="1">
    <location>
        <begin position="144"/>
        <end position="167"/>
    </location>
</feature>
<evidence type="ECO:0000313" key="3">
    <source>
        <dbReference type="EMBL" id="MBD8038740.1"/>
    </source>
</evidence>
<comment type="caution">
    <text evidence="3">The sequence shown here is derived from an EMBL/GenBank/DDBJ whole genome shotgun (WGS) entry which is preliminary data.</text>
</comment>
<evidence type="ECO:0000256" key="1">
    <source>
        <dbReference type="SAM" id="MobiDB-lite"/>
    </source>
</evidence>
<sequence>METSENKKLHGIYNTEMELQAEMDRLRTQGYGEEDMYIVSNHNQQLSMYRGSSSYGNDVKEGSWWDRFKAFIMGEDLVRDKYFTQMGLTEDERNRYYKDLQEGKYLLYVDKDYGTYFDEGTENYGVNKTEEERLALHEEELLQREKNDIHNTSTNLDESLNRTNRQY</sequence>